<dbReference type="Pfam" id="PF13508">
    <property type="entry name" value="Acetyltransf_7"/>
    <property type="match status" value="1"/>
</dbReference>
<comment type="caution">
    <text evidence="4">The sequence shown here is derived from an EMBL/GenBank/DDBJ whole genome shotgun (WGS) entry which is preliminary data.</text>
</comment>
<accession>A0ABQ5W576</accession>
<name>A0ABQ5W576_9HYPH</name>
<protein>
    <submittedName>
        <fullName evidence="4">N-acetyltransferase</fullName>
    </submittedName>
</protein>
<evidence type="ECO:0000313" key="4">
    <source>
        <dbReference type="EMBL" id="GLQ55213.1"/>
    </source>
</evidence>
<dbReference type="RefSeq" id="WP_284340637.1">
    <property type="nucleotide sequence ID" value="NZ_BSNS01000011.1"/>
</dbReference>
<gene>
    <name evidence="4" type="ORF">GCM10010862_24720</name>
</gene>
<keyword evidence="1" id="KW-0808">Transferase</keyword>
<dbReference type="Proteomes" id="UP001156691">
    <property type="component" value="Unassembled WGS sequence"/>
</dbReference>
<reference evidence="5" key="1">
    <citation type="journal article" date="2019" name="Int. J. Syst. Evol. Microbiol.">
        <title>The Global Catalogue of Microorganisms (GCM) 10K type strain sequencing project: providing services to taxonomists for standard genome sequencing and annotation.</title>
        <authorList>
            <consortium name="The Broad Institute Genomics Platform"/>
            <consortium name="The Broad Institute Genome Sequencing Center for Infectious Disease"/>
            <person name="Wu L."/>
            <person name="Ma J."/>
        </authorList>
    </citation>
    <scope>NUCLEOTIDE SEQUENCE [LARGE SCALE GENOMIC DNA]</scope>
    <source>
        <strain evidence="5">NBRC 112416</strain>
    </source>
</reference>
<dbReference type="InterPro" id="IPR000182">
    <property type="entry name" value="GNAT_dom"/>
</dbReference>
<sequence>MRPATISPASPAHAREIIAMQRLAFMREARLYGDPDLPPMTETPDELQLALASVSVLVAMIDSQVVGSVRGQLENGNCHVHRLAVHPAYQRQGLGELLMRAIEDAFPTVQAFHLETGHLSAGNLRLYAKLGYIEHHRRTVEQDIVLVGLSKKRSSRSSASA</sequence>
<evidence type="ECO:0000259" key="3">
    <source>
        <dbReference type="PROSITE" id="PS51186"/>
    </source>
</evidence>
<dbReference type="SUPFAM" id="SSF55729">
    <property type="entry name" value="Acyl-CoA N-acyltransferases (Nat)"/>
    <property type="match status" value="1"/>
</dbReference>
<feature type="domain" description="N-acetyltransferase" evidence="3">
    <location>
        <begin position="4"/>
        <end position="154"/>
    </location>
</feature>
<evidence type="ECO:0000256" key="1">
    <source>
        <dbReference type="ARBA" id="ARBA00022679"/>
    </source>
</evidence>
<dbReference type="InterPro" id="IPR016181">
    <property type="entry name" value="Acyl_CoA_acyltransferase"/>
</dbReference>
<dbReference type="InterPro" id="IPR050832">
    <property type="entry name" value="Bact_Acetyltransf"/>
</dbReference>
<evidence type="ECO:0000256" key="2">
    <source>
        <dbReference type="ARBA" id="ARBA00023315"/>
    </source>
</evidence>
<keyword evidence="2" id="KW-0012">Acyltransferase</keyword>
<evidence type="ECO:0000313" key="5">
    <source>
        <dbReference type="Proteomes" id="UP001156691"/>
    </source>
</evidence>
<proteinExistence type="predicted"/>
<dbReference type="Gene3D" id="3.40.630.30">
    <property type="match status" value="1"/>
</dbReference>
<dbReference type="PROSITE" id="PS51186">
    <property type="entry name" value="GNAT"/>
    <property type="match status" value="1"/>
</dbReference>
<keyword evidence="5" id="KW-1185">Reference proteome</keyword>
<dbReference type="EMBL" id="BSNS01000011">
    <property type="protein sequence ID" value="GLQ55213.1"/>
    <property type="molecule type" value="Genomic_DNA"/>
</dbReference>
<dbReference type="CDD" id="cd04301">
    <property type="entry name" value="NAT_SF"/>
    <property type="match status" value="1"/>
</dbReference>
<organism evidence="4 5">
    <name type="scientific">Devosia nitrariae</name>
    <dbReference type="NCBI Taxonomy" id="2071872"/>
    <lineage>
        <taxon>Bacteria</taxon>
        <taxon>Pseudomonadati</taxon>
        <taxon>Pseudomonadota</taxon>
        <taxon>Alphaproteobacteria</taxon>
        <taxon>Hyphomicrobiales</taxon>
        <taxon>Devosiaceae</taxon>
        <taxon>Devosia</taxon>
    </lineage>
</organism>
<dbReference type="PANTHER" id="PTHR43877">
    <property type="entry name" value="AMINOALKYLPHOSPHONATE N-ACETYLTRANSFERASE-RELATED-RELATED"/>
    <property type="match status" value="1"/>
</dbReference>